<keyword evidence="1" id="KW-0614">Plasmid</keyword>
<gene>
    <name evidence="1" type="ORF">ElP_76960</name>
</gene>
<name>A0A518HFT9_9BACT</name>
<evidence type="ECO:0000313" key="2">
    <source>
        <dbReference type="Proteomes" id="UP000317835"/>
    </source>
</evidence>
<dbReference type="OrthoDB" id="231179at2"/>
<protein>
    <submittedName>
        <fullName evidence="1">Uncharacterized protein</fullName>
    </submittedName>
</protein>
<dbReference type="EMBL" id="CP036431">
    <property type="protein sequence ID" value="QDV39723.1"/>
    <property type="molecule type" value="Genomic_DNA"/>
</dbReference>
<reference evidence="1 2" key="1">
    <citation type="submission" date="2019-02" db="EMBL/GenBank/DDBJ databases">
        <title>Deep-cultivation of Planctomycetes and their phenomic and genomic characterization uncovers novel biology.</title>
        <authorList>
            <person name="Wiegand S."/>
            <person name="Jogler M."/>
            <person name="Boedeker C."/>
            <person name="Pinto D."/>
            <person name="Vollmers J."/>
            <person name="Rivas-Marin E."/>
            <person name="Kohn T."/>
            <person name="Peeters S.H."/>
            <person name="Heuer A."/>
            <person name="Rast P."/>
            <person name="Oberbeckmann S."/>
            <person name="Bunk B."/>
            <person name="Jeske O."/>
            <person name="Meyerdierks A."/>
            <person name="Storesund J.E."/>
            <person name="Kallscheuer N."/>
            <person name="Luecker S."/>
            <person name="Lage O.M."/>
            <person name="Pohl T."/>
            <person name="Merkel B.J."/>
            <person name="Hornburger P."/>
            <person name="Mueller R.-W."/>
            <person name="Bruemmer F."/>
            <person name="Labrenz M."/>
            <person name="Spormann A.M."/>
            <person name="Op den Camp H."/>
            <person name="Overmann J."/>
            <person name="Amann R."/>
            <person name="Jetten M.S.M."/>
            <person name="Mascher T."/>
            <person name="Medema M.H."/>
            <person name="Devos D.P."/>
            <person name="Kaster A.-K."/>
            <person name="Ovreas L."/>
            <person name="Rohde M."/>
            <person name="Galperin M.Y."/>
            <person name="Jogler C."/>
        </authorList>
    </citation>
    <scope>NUCLEOTIDE SEQUENCE [LARGE SCALE GENOMIC DNA]</scope>
    <source>
        <strain evidence="1 2">ElP</strain>
        <plasmid evidence="2">pelp_5</plasmid>
    </source>
</reference>
<dbReference type="RefSeq" id="WP_145280032.1">
    <property type="nucleotide sequence ID" value="NZ_CP036431.1"/>
</dbReference>
<geneLocation type="plasmid" evidence="2">
    <name>pelp_5</name>
</geneLocation>
<keyword evidence="2" id="KW-1185">Reference proteome</keyword>
<dbReference type="AlphaFoldDB" id="A0A518HFT9"/>
<dbReference type="Proteomes" id="UP000317835">
    <property type="component" value="Plasmid pElP_5"/>
</dbReference>
<accession>A0A518HFT9</accession>
<evidence type="ECO:0000313" key="1">
    <source>
        <dbReference type="EMBL" id="QDV39723.1"/>
    </source>
</evidence>
<dbReference type="KEGG" id="tpla:ElP_76960"/>
<sequence>MAPALDEVVQRFAEQSPVAVMARAALGHALDPQAINALLERASQRHSTRALLFPSVVGLMAAVVARGRPAVNAAYRARAETLCVSLEAAYAKLDPGVAAV</sequence>
<proteinExistence type="predicted"/>
<organism evidence="1 2">
    <name type="scientific">Tautonia plasticadhaerens</name>
    <dbReference type="NCBI Taxonomy" id="2527974"/>
    <lineage>
        <taxon>Bacteria</taxon>
        <taxon>Pseudomonadati</taxon>
        <taxon>Planctomycetota</taxon>
        <taxon>Planctomycetia</taxon>
        <taxon>Isosphaerales</taxon>
        <taxon>Isosphaeraceae</taxon>
        <taxon>Tautonia</taxon>
    </lineage>
</organism>